<evidence type="ECO:0000256" key="15">
    <source>
        <dbReference type="ARBA" id="ARBA00023211"/>
    </source>
</evidence>
<evidence type="ECO:0000313" key="23">
    <source>
        <dbReference type="Proteomes" id="UP000008144"/>
    </source>
</evidence>
<evidence type="ECO:0000256" key="5">
    <source>
        <dbReference type="ARBA" id="ARBA00017962"/>
    </source>
</evidence>
<evidence type="ECO:0000256" key="2">
    <source>
        <dbReference type="ARBA" id="ARBA00004323"/>
    </source>
</evidence>
<evidence type="ECO:0000256" key="12">
    <source>
        <dbReference type="ARBA" id="ARBA00023034"/>
    </source>
</evidence>
<evidence type="ECO:0000256" key="1">
    <source>
        <dbReference type="ARBA" id="ARBA00001936"/>
    </source>
</evidence>
<evidence type="ECO:0000256" key="7">
    <source>
        <dbReference type="ARBA" id="ARBA00022679"/>
    </source>
</evidence>
<comment type="subcellular location">
    <subcellularLocation>
        <location evidence="2">Golgi apparatus membrane</location>
        <topology evidence="2">Single-pass type II membrane protein</topology>
    </subcellularLocation>
</comment>
<dbReference type="Proteomes" id="UP000008144">
    <property type="component" value="Unassembled WGS sequence"/>
</dbReference>
<evidence type="ECO:0000256" key="13">
    <source>
        <dbReference type="ARBA" id="ARBA00023136"/>
    </source>
</evidence>
<keyword evidence="12" id="KW-0333">Golgi apparatus</keyword>
<keyword evidence="15" id="KW-0464">Manganese</keyword>
<dbReference type="UniPathway" id="UPA00378"/>
<evidence type="ECO:0000256" key="6">
    <source>
        <dbReference type="ARBA" id="ARBA00022676"/>
    </source>
</evidence>
<evidence type="ECO:0000256" key="9">
    <source>
        <dbReference type="ARBA" id="ARBA00022723"/>
    </source>
</evidence>
<evidence type="ECO:0000256" key="3">
    <source>
        <dbReference type="ARBA" id="ARBA00004922"/>
    </source>
</evidence>
<keyword evidence="9" id="KW-0479">Metal-binding</keyword>
<evidence type="ECO:0000256" key="17">
    <source>
        <dbReference type="ARBA" id="ARBA00032175"/>
    </source>
</evidence>
<accession>A0A1W5BKN9</accession>
<dbReference type="PANTHER" id="PTHR46420:SF1">
    <property type="entry name" value="BETA-1,4-GLUCURONYLTRANSFERASE 1"/>
    <property type="match status" value="1"/>
</dbReference>
<dbReference type="OMA" id="SGQYRIY"/>
<dbReference type="GO" id="GO:0046872">
    <property type="term" value="F:metal ion binding"/>
    <property type="evidence" value="ECO:0007669"/>
    <property type="project" value="UniProtKB-KW"/>
</dbReference>
<evidence type="ECO:0000256" key="16">
    <source>
        <dbReference type="ARBA" id="ARBA00030723"/>
    </source>
</evidence>
<dbReference type="InParanoid" id="H2XND2"/>
<organism evidence="22 23">
    <name type="scientific">Ciona intestinalis</name>
    <name type="common">Transparent sea squirt</name>
    <name type="synonym">Ascidia intestinalis</name>
    <dbReference type="NCBI Taxonomy" id="7719"/>
    <lineage>
        <taxon>Eukaryota</taxon>
        <taxon>Metazoa</taxon>
        <taxon>Chordata</taxon>
        <taxon>Tunicata</taxon>
        <taxon>Ascidiacea</taxon>
        <taxon>Phlebobranchia</taxon>
        <taxon>Cionidae</taxon>
        <taxon>Ciona</taxon>
    </lineage>
</organism>
<keyword evidence="23" id="KW-1185">Reference proteome</keyword>
<feature type="transmembrane region" description="Helical" evidence="21">
    <location>
        <begin position="12"/>
        <end position="31"/>
    </location>
</feature>
<proteinExistence type="inferred from homology"/>
<dbReference type="RefSeq" id="XP_026694193.1">
    <property type="nucleotide sequence ID" value="XM_026838392.1"/>
</dbReference>
<dbReference type="GeneTree" id="ENSGT00940000157679"/>
<dbReference type="FunCoup" id="H2XND2">
    <property type="interactions" value="1"/>
</dbReference>
<evidence type="ECO:0000256" key="18">
    <source>
        <dbReference type="ARBA" id="ARBA00032181"/>
    </source>
</evidence>
<evidence type="ECO:0000313" key="22">
    <source>
        <dbReference type="Ensembl" id="ENSCINP00000031165.1"/>
    </source>
</evidence>
<sequence>MQFQLNSVKFKNLLLVIIVIQAIAFLSYYRLAPKNVTSKPVVYMAGETLDYSGEYRIVQFYKYQGVSLEYRFYDVSLATQCSVNHLHHLVELLDRWDGPVSCSVFVPNQDASFADDAIKRLRQCFPKINRHVSFHLVYPSTHIADLSLVGTWLELSCSELLVRLENFGYQNYDVAGISFPHNALRNAARSGVLTQYVLLVDIDVMPNVGLRNQFIEFANRNSLFNTSVMDLTAYVVPVFEVLAGLEFPKDKKQLLNGVENGSVRPFHNETCWWCHKTEDFDRWKSFPQGENLNVAFIAEWDKSWEPFYIARRDVPMFDERFKQYGFDRIQQICEMYVAGYSFSVLDNAFLTHHGWKTAGGFYAKKDSDNAQNWILFNYHFKDNLLTKYSTNRTCSPIKPWIPKNKRGALVGGQGFVKSRFNPRRQLE</sequence>
<comment type="similarity">
    <text evidence="4">Belongs to the glycosyltransferase 49 family.</text>
</comment>
<dbReference type="Ensembl" id="ENSCINT00000036800.1">
    <property type="protein sequence ID" value="ENSCINP00000031165.1"/>
    <property type="gene ID" value="ENSCING00000018683.1"/>
</dbReference>
<reference evidence="22" key="3">
    <citation type="submission" date="2025-09" db="UniProtKB">
        <authorList>
            <consortium name="Ensembl"/>
        </authorList>
    </citation>
    <scope>IDENTIFICATION</scope>
</reference>
<dbReference type="KEGG" id="cin:100183936"/>
<dbReference type="STRING" id="7719.ENSCINP00000031165"/>
<reference evidence="22" key="2">
    <citation type="submission" date="2025-08" db="UniProtKB">
        <authorList>
            <consortium name="Ensembl"/>
        </authorList>
    </citation>
    <scope>IDENTIFICATION</scope>
</reference>
<dbReference type="GO" id="GO:0000139">
    <property type="term" value="C:Golgi membrane"/>
    <property type="evidence" value="ECO:0007669"/>
    <property type="project" value="UniProtKB-SubCell"/>
</dbReference>
<dbReference type="GO" id="GO:0015020">
    <property type="term" value="F:glucuronosyltransferase activity"/>
    <property type="evidence" value="ECO:0000318"/>
    <property type="project" value="GO_Central"/>
</dbReference>
<accession>H2XND2</accession>
<evidence type="ECO:0000256" key="10">
    <source>
        <dbReference type="ARBA" id="ARBA00022968"/>
    </source>
</evidence>
<keyword evidence="14" id="KW-0325">Glycoprotein</keyword>
<evidence type="ECO:0000256" key="11">
    <source>
        <dbReference type="ARBA" id="ARBA00022989"/>
    </source>
</evidence>
<evidence type="ECO:0000256" key="20">
    <source>
        <dbReference type="ARBA" id="ARBA00047852"/>
    </source>
</evidence>
<keyword evidence="10" id="KW-0735">Signal-anchor</keyword>
<evidence type="ECO:0000256" key="19">
    <source>
        <dbReference type="ARBA" id="ARBA00033291"/>
    </source>
</evidence>
<gene>
    <name evidence="22" type="primary">LOC100183936</name>
</gene>
<evidence type="ECO:0000256" key="21">
    <source>
        <dbReference type="SAM" id="Phobius"/>
    </source>
</evidence>
<keyword evidence="7" id="KW-0808">Transferase</keyword>
<name>H2XND2_CIOIN</name>
<comment type="catalytic activity">
    <reaction evidence="20">
        <text>3-O-[beta-D-Xyl-(1-&gt;4)-Rib-ol-P-Rib-ol-P-3-beta-D-GalNAc-(1-&gt;3)-beta-D-GlcNAc-(1-&gt;4)-(O-6-P-alpha-D-Man)]-Thr-[protein] + UDP-alpha-D-glucuronate = 3-O-[beta-D-GlcA-(1-&gt;3)-beta-D-Xyl-(1-&gt;4)-Rib-ol-P-Rib-ol-P-3-beta-D-GalNAc-(1-&gt;3)-beta-D-GlcNAc-(1-&gt;4)-(O-6-P-alpha-D-Man)]-Thr-[protein] + UDP + H(+)</text>
        <dbReference type="Rhea" id="RHEA:46860"/>
        <dbReference type="Rhea" id="RHEA-COMP:15023"/>
        <dbReference type="Rhea" id="RHEA-COMP:17482"/>
        <dbReference type="ChEBI" id="CHEBI:15378"/>
        <dbReference type="ChEBI" id="CHEBI:58052"/>
        <dbReference type="ChEBI" id="CHEBI:58223"/>
        <dbReference type="ChEBI" id="CHEBI:142405"/>
        <dbReference type="ChEBI" id="CHEBI:177336"/>
    </reaction>
</comment>
<evidence type="ECO:0000256" key="14">
    <source>
        <dbReference type="ARBA" id="ARBA00023180"/>
    </source>
</evidence>
<keyword evidence="6" id="KW-0328">Glycosyltransferase</keyword>
<dbReference type="GO" id="GO:0005794">
    <property type="term" value="C:Golgi apparatus"/>
    <property type="evidence" value="ECO:0000318"/>
    <property type="project" value="GO_Central"/>
</dbReference>
<protein>
    <recommendedName>
        <fullName evidence="5">Beta-1,4-glucuronyltransferase 1</fullName>
    </recommendedName>
    <alternativeName>
        <fullName evidence="16">I-beta-1,3-N-acetylglucosaminyltransferase</fullName>
    </alternativeName>
    <alternativeName>
        <fullName evidence="19">N-acetyllactosaminide beta-1,3-N-acetylglucosaminyltransferase</fullName>
    </alternativeName>
    <alternativeName>
        <fullName evidence="17">Poly-N-acetyllactosamine extension enzyme</fullName>
    </alternativeName>
    <alternativeName>
        <fullName evidence="18">UDP-GlcNAc:betaGal beta-1,3-N-acetylglucosaminyltransferase 1</fullName>
    </alternativeName>
</protein>
<dbReference type="AlphaFoldDB" id="H2XND2"/>
<comment type="pathway">
    <text evidence="3">Protein modification; protein glycosylation.</text>
</comment>
<keyword evidence="11 21" id="KW-1133">Transmembrane helix</keyword>
<dbReference type="PANTHER" id="PTHR46420">
    <property type="entry name" value="BETA-1,4-GLUCURONYLTRANSFERASE 1"/>
    <property type="match status" value="1"/>
</dbReference>
<evidence type="ECO:0000256" key="8">
    <source>
        <dbReference type="ARBA" id="ARBA00022692"/>
    </source>
</evidence>
<reference evidence="23" key="1">
    <citation type="journal article" date="2002" name="Science">
        <title>The draft genome of Ciona intestinalis: insights into chordate and vertebrate origins.</title>
        <authorList>
            <person name="Dehal P."/>
            <person name="Satou Y."/>
            <person name="Campbell R.K."/>
            <person name="Chapman J."/>
            <person name="Degnan B."/>
            <person name="De Tomaso A."/>
            <person name="Davidson B."/>
            <person name="Di Gregorio A."/>
            <person name="Gelpke M."/>
            <person name="Goodstein D.M."/>
            <person name="Harafuji N."/>
            <person name="Hastings K.E."/>
            <person name="Ho I."/>
            <person name="Hotta K."/>
            <person name="Huang W."/>
            <person name="Kawashima T."/>
            <person name="Lemaire P."/>
            <person name="Martinez D."/>
            <person name="Meinertzhagen I.A."/>
            <person name="Necula S."/>
            <person name="Nonaka M."/>
            <person name="Putnam N."/>
            <person name="Rash S."/>
            <person name="Saiga H."/>
            <person name="Satake M."/>
            <person name="Terry A."/>
            <person name="Yamada L."/>
            <person name="Wang H.G."/>
            <person name="Awazu S."/>
            <person name="Azumi K."/>
            <person name="Boore J."/>
            <person name="Branno M."/>
            <person name="Chin-Bow S."/>
            <person name="DeSantis R."/>
            <person name="Doyle S."/>
            <person name="Francino P."/>
            <person name="Keys D.N."/>
            <person name="Haga S."/>
            <person name="Hayashi H."/>
            <person name="Hino K."/>
            <person name="Imai K.S."/>
            <person name="Inaba K."/>
            <person name="Kano S."/>
            <person name="Kobayashi K."/>
            <person name="Kobayashi M."/>
            <person name="Lee B.I."/>
            <person name="Makabe K.W."/>
            <person name="Manohar C."/>
            <person name="Matassi G."/>
            <person name="Medina M."/>
            <person name="Mochizuki Y."/>
            <person name="Mount S."/>
            <person name="Morishita T."/>
            <person name="Miura S."/>
            <person name="Nakayama A."/>
            <person name="Nishizaka S."/>
            <person name="Nomoto H."/>
            <person name="Ohta F."/>
            <person name="Oishi K."/>
            <person name="Rigoutsos I."/>
            <person name="Sano M."/>
            <person name="Sasaki A."/>
            <person name="Sasakura Y."/>
            <person name="Shoguchi E."/>
            <person name="Shin-i T."/>
            <person name="Spagnuolo A."/>
            <person name="Stainier D."/>
            <person name="Suzuki M.M."/>
            <person name="Tassy O."/>
            <person name="Takatori N."/>
            <person name="Tokuoka M."/>
            <person name="Yagi K."/>
            <person name="Yoshizaki F."/>
            <person name="Wada S."/>
            <person name="Zhang C."/>
            <person name="Hyatt P.D."/>
            <person name="Larimer F."/>
            <person name="Detter C."/>
            <person name="Doggett N."/>
            <person name="Glavina T."/>
            <person name="Hawkins T."/>
            <person name="Richardson P."/>
            <person name="Lucas S."/>
            <person name="Kohara Y."/>
            <person name="Levine M."/>
            <person name="Satoh N."/>
            <person name="Rokhsar D.S."/>
        </authorList>
    </citation>
    <scope>NUCLEOTIDE SEQUENCE [LARGE SCALE GENOMIC DNA]</scope>
</reference>
<keyword evidence="13 21" id="KW-0472">Membrane</keyword>
<dbReference type="InterPro" id="IPR043189">
    <property type="entry name" value="B4GAT1"/>
</dbReference>
<comment type="cofactor">
    <cofactor evidence="1">
        <name>Mn(2+)</name>
        <dbReference type="ChEBI" id="CHEBI:29035"/>
    </cofactor>
</comment>
<dbReference type="OrthoDB" id="9974378at2759"/>
<dbReference type="HOGENOM" id="CLU_019238_5_0_1"/>
<keyword evidence="8 21" id="KW-0812">Transmembrane</keyword>
<evidence type="ECO:0000256" key="4">
    <source>
        <dbReference type="ARBA" id="ARBA00008539"/>
    </source>
</evidence>
<dbReference type="GeneID" id="100183936"/>
<dbReference type="GO" id="GO:0035269">
    <property type="term" value="P:protein O-linked glycosylation via mannose"/>
    <property type="evidence" value="ECO:0000318"/>
    <property type="project" value="GO_Central"/>
</dbReference>
<dbReference type="Pfam" id="PF13896">
    <property type="entry name" value="Glyco_transf_49"/>
    <property type="match status" value="1"/>
</dbReference>